<evidence type="ECO:0000313" key="3">
    <source>
        <dbReference type="EMBL" id="NYJ38037.1"/>
    </source>
</evidence>
<comment type="caution">
    <text evidence="3">The sequence shown here is derived from an EMBL/GenBank/DDBJ whole genome shotgun (WGS) entry which is preliminary data.</text>
</comment>
<gene>
    <name evidence="3" type="ORF">HNR10_005918</name>
</gene>
<dbReference type="AlphaFoldDB" id="A0A7Z0EU91"/>
<protein>
    <recommendedName>
        <fullName evidence="2">Alpha/beta hydrolase domain-containing protein</fullName>
    </recommendedName>
</protein>
<evidence type="ECO:0000256" key="1">
    <source>
        <dbReference type="SAM" id="SignalP"/>
    </source>
</evidence>
<keyword evidence="1" id="KW-0732">Signal</keyword>
<organism evidence="3 4">
    <name type="scientific">Nocardiopsis aegyptia</name>
    <dbReference type="NCBI Taxonomy" id="220378"/>
    <lineage>
        <taxon>Bacteria</taxon>
        <taxon>Bacillati</taxon>
        <taxon>Actinomycetota</taxon>
        <taxon>Actinomycetes</taxon>
        <taxon>Streptosporangiales</taxon>
        <taxon>Nocardiopsidaceae</taxon>
        <taxon>Nocardiopsis</taxon>
    </lineage>
</organism>
<accession>A0A7Z0EU91</accession>
<name>A0A7Z0EU91_9ACTN</name>
<feature type="signal peptide" evidence="1">
    <location>
        <begin position="1"/>
        <end position="27"/>
    </location>
</feature>
<feature type="domain" description="Alpha/beta hydrolase" evidence="2">
    <location>
        <begin position="55"/>
        <end position="452"/>
    </location>
</feature>
<keyword evidence="4" id="KW-1185">Reference proteome</keyword>
<evidence type="ECO:0000259" key="2">
    <source>
        <dbReference type="Pfam" id="PF20091"/>
    </source>
</evidence>
<dbReference type="InterPro" id="IPR045394">
    <property type="entry name" value="Abhydrolase_dom"/>
</dbReference>
<reference evidence="3 4" key="1">
    <citation type="submission" date="2020-07" db="EMBL/GenBank/DDBJ databases">
        <title>Sequencing the genomes of 1000 actinobacteria strains.</title>
        <authorList>
            <person name="Klenk H.-P."/>
        </authorList>
    </citation>
    <scope>NUCLEOTIDE SEQUENCE [LARGE SCALE GENOMIC DNA]</scope>
    <source>
        <strain evidence="3 4">DSM 44442</strain>
    </source>
</reference>
<dbReference type="Pfam" id="PF20091">
    <property type="entry name" value="Abhydrolase_10"/>
    <property type="match status" value="1"/>
</dbReference>
<evidence type="ECO:0000313" key="4">
    <source>
        <dbReference type="Proteomes" id="UP000572051"/>
    </source>
</evidence>
<sequence length="463" mass="48562">MAPRPRRLGAVAALGLGLLLCTSTVSAAPVPADLLPVPLPDVEGPLPSAVPGDPAADDIGGTAPFFATDADLDAHGYVEEEFLLSGTARQYSDGAAVSEHPYRTRVVVRRPAAERDSNGTALVEWQNVTAGYDIDALWAPSSDHIMRSGYTWVGVSAQNVGVAHLAGWSPARYGGLDVTDGGAVGGDRLSYDVFAQAAQALRVPGGGPLAGGLAYDEVLAIGASQSAARMTVYHDQVLPHTEAVFDGYGFMVGPAPSGERPAPVFQVLSETDVAGSVPREDTDTLRVWEVAGAAHSGWAGRAARAGLEERDLGGQTDFACAEPPFSRVPLQHPLNASYDHLRDWVAHGTPPPGADPIERTASGEILREADGHALGGIRLSQLEAPTALNTGTNRAADPDSAFCYLFGTHRPYGEEELSERYPTRGSYVSAVVRSDVANVRSGYLTRADARENRHTAVRSGVGG</sequence>
<dbReference type="RefSeq" id="WP_312889456.1">
    <property type="nucleotide sequence ID" value="NZ_JACCFS010000001.1"/>
</dbReference>
<proteinExistence type="predicted"/>
<dbReference type="EMBL" id="JACCFS010000001">
    <property type="protein sequence ID" value="NYJ38037.1"/>
    <property type="molecule type" value="Genomic_DNA"/>
</dbReference>
<feature type="chain" id="PRO_5031436873" description="Alpha/beta hydrolase domain-containing protein" evidence="1">
    <location>
        <begin position="28"/>
        <end position="463"/>
    </location>
</feature>
<dbReference type="Proteomes" id="UP000572051">
    <property type="component" value="Unassembled WGS sequence"/>
</dbReference>